<proteinExistence type="predicted"/>
<evidence type="ECO:0000313" key="2">
    <source>
        <dbReference type="EMBL" id="KAK7461448.1"/>
    </source>
</evidence>
<gene>
    <name evidence="2" type="ORF">VKT23_008626</name>
</gene>
<dbReference type="EMBL" id="JBANRG010000013">
    <property type="protein sequence ID" value="KAK7461448.1"/>
    <property type="molecule type" value="Genomic_DNA"/>
</dbReference>
<accession>A0ABR1JJR9</accession>
<feature type="compositionally biased region" description="Polar residues" evidence="1">
    <location>
        <begin position="1"/>
        <end position="30"/>
    </location>
</feature>
<evidence type="ECO:0000313" key="3">
    <source>
        <dbReference type="Proteomes" id="UP001498398"/>
    </source>
</evidence>
<feature type="compositionally biased region" description="Basic residues" evidence="1">
    <location>
        <begin position="1599"/>
        <end position="1617"/>
    </location>
</feature>
<dbReference type="Proteomes" id="UP001498398">
    <property type="component" value="Unassembled WGS sequence"/>
</dbReference>
<reference evidence="2 3" key="1">
    <citation type="submission" date="2024-01" db="EMBL/GenBank/DDBJ databases">
        <title>A draft genome for the cacao thread blight pathogen Marasmiellus scandens.</title>
        <authorList>
            <person name="Baruah I.K."/>
            <person name="Leung J."/>
            <person name="Bukari Y."/>
            <person name="Amoako-Attah I."/>
            <person name="Meinhardt L.W."/>
            <person name="Bailey B.A."/>
            <person name="Cohen S.P."/>
        </authorList>
    </citation>
    <scope>NUCLEOTIDE SEQUENCE [LARGE SCALE GENOMIC DNA]</scope>
    <source>
        <strain evidence="2 3">GH-19</strain>
    </source>
</reference>
<keyword evidence="3" id="KW-1185">Reference proteome</keyword>
<evidence type="ECO:0000256" key="1">
    <source>
        <dbReference type="SAM" id="MobiDB-lite"/>
    </source>
</evidence>
<sequence length="1617" mass="180483">MFTNPFSSSKRPTSQDISAENEASTSNVTPRTRPIIPVQVISQQTALPTIPEDHVLRTPFQHIPHPSTSTYHYPTPAPSIVSPVEARPRSISLALSSFLYTPHTPHTLLNCSQQSSSPQSDSDSEVDLRSEQLNALFERYKKLEIRASLFGPSIAQTVALNCPYCHNAVRTGISPPPEWPQHGCLQPHFFNQLLSHIQSCPGALKDDSENGDEWQPIRSSSAPPELGRAASPMLLDLNPEDQFNWCSGVTIAWGSDNIFRTFPWGRLTESGPGSLPVHVEVHDKGRTIKAWSKDCTGGGDPTSCNECKALSEMFQRVKTVTQRGASGSNYVYYNFDKLVELLHERNEQLQAWKLKALNLRRDLVLATRRLDDHERLLEALSERNIPRVHQLLSQARKQGMSVPAMISRLHLACEGLYSAKGFSKDDFDLAIMVIRIGGSHLLKILSSELGLPSLRHLRDNLLFVKVHPNVGQIDKSVVTKNIDDVLIRSRPSTADTSKRPKRGAHIMIDEIALNEQAVYLKHENSIGGLCWVHTFKDDLVLNSFTKVAKIARKVAKGEIHLGKEMTVAVVGIFGETSVYPILVAPTCKREEASHSELTFCVVTEAYLEHPDACHIPLWCWYSDGDPKRRSGGHCYFVSVVLSPDSRLYAELKALLGLNLYTGPMMITIGFDWRHIDKRVSTCTRSNTGMTINNGHCINRIMLLQWLQRIPNMSLCNAQRLLFPRDAQSVPRALELFEAIIQLSTLDITPRNPAEMQDLDAIKMLAEMLSSLRDPFVKVTWTLSQAVVSLSKFAHLLCAQFRANQLQFCSNQLYYDCQSMVKNIIFNIAKQQLLDGTQPFRISEDGDNEEEKYFGILCMLGGHCPGMNFKEGIAQMGNAADVIRIREEHPTWEPRQHRLEVVTAESMDKVNAKTEWKADIIAENCDLEVLWNKGREEAIKSLKASKYPMDATHYNFETLFAKPDTDLMRPFGDGLYPGIGTDDDEDRSLVQEPRPENMVLEPGVDDADGDVDAPVISAAPNERDAIPGSTSMLSEDAGCTEALIDDDSDDHPFNDMLSTHFERQTLGLGHDSRPEGLGIDKDDFLEMSIGDESSEKRRWLHKQTIVSRLITPNYTPKSHDRLYRVRTFTDPNAADPFGLVTTDFTNPDYFYVGDLAITFAKTDECVSLVLVRTTTLTQCGISVNSILIDTLPNADAKVELTGQIYCLHPAVDESSSTAELFWTTSGSYVSINSAIKGTSVTTQKPVKIKFGSHLCELVKPQLLKKAVDGDSLHSTFWRLKDEVLQLLIVSLWSKFSAFPKPLSLMPKLKASSSFPYMKSEGLLYLNYLIRTIFIKDTGNIGLIASDATRLLCQGNTTNVPDTCEYCGEKVDIYWVHISTHILKLHRGVPEPDLIKPVGELEPCAYCGLSGRRECEVFISLTGNTQNRTVHIHSNCPCYSRIQYGSANKGSQSNPCRNVPIVCDLCAHPEPDRPTGQRPAVWRYNMIQHISQNHPEYHTPGVNEASVKLPFDLAKKMTIPVEEEKEMGIPAHHMMGPLLEGLKLELDWIKKAAEAKDRKKGKKRLVEEDGTVEAGSRSGVTSEKRQRVDSNSAETSGSTRGRGRGTRTRGRGQGRGRGN</sequence>
<organism evidence="2 3">
    <name type="scientific">Marasmiellus scandens</name>
    <dbReference type="NCBI Taxonomy" id="2682957"/>
    <lineage>
        <taxon>Eukaryota</taxon>
        <taxon>Fungi</taxon>
        <taxon>Dikarya</taxon>
        <taxon>Basidiomycota</taxon>
        <taxon>Agaricomycotina</taxon>
        <taxon>Agaricomycetes</taxon>
        <taxon>Agaricomycetidae</taxon>
        <taxon>Agaricales</taxon>
        <taxon>Marasmiineae</taxon>
        <taxon>Omphalotaceae</taxon>
        <taxon>Marasmiellus</taxon>
    </lineage>
</organism>
<comment type="caution">
    <text evidence="2">The sequence shown here is derived from an EMBL/GenBank/DDBJ whole genome shotgun (WGS) entry which is preliminary data.</text>
</comment>
<evidence type="ECO:0008006" key="4">
    <source>
        <dbReference type="Google" id="ProtNLM"/>
    </source>
</evidence>
<protein>
    <recommendedName>
        <fullName evidence="4">C2H2-type domain-containing protein</fullName>
    </recommendedName>
</protein>
<feature type="region of interest" description="Disordered" evidence="1">
    <location>
        <begin position="205"/>
        <end position="226"/>
    </location>
</feature>
<name>A0ABR1JJR9_9AGAR</name>
<feature type="region of interest" description="Disordered" evidence="1">
    <location>
        <begin position="1552"/>
        <end position="1617"/>
    </location>
</feature>
<feature type="region of interest" description="Disordered" evidence="1">
    <location>
        <begin position="1"/>
        <end position="31"/>
    </location>
</feature>